<dbReference type="AlphaFoldDB" id="A0A8R2JL86"/>
<evidence type="ECO:0000313" key="2">
    <source>
        <dbReference type="Proteomes" id="UP000007819"/>
    </source>
</evidence>
<proteinExistence type="predicted"/>
<keyword evidence="2" id="KW-1185">Reference proteome</keyword>
<reference evidence="1" key="2">
    <citation type="submission" date="2022-06" db="UniProtKB">
        <authorList>
            <consortium name="EnsemblMetazoa"/>
        </authorList>
    </citation>
    <scope>IDENTIFICATION</scope>
</reference>
<dbReference type="Proteomes" id="UP000007819">
    <property type="component" value="Chromosome X"/>
</dbReference>
<dbReference type="KEGG" id="api:115033269"/>
<sequence length="125" mass="14576">MNIRVYFRNFLKAVILLWTGIIVFHASVTAIVVDDMEISAVKINTCRGVFEGFEVEFALIRNERTQERLYWAGIDPKSTHGARERLIITFKQSPCNEEIQRKFQKIESPLKVYLLNIIIFNISKI</sequence>
<accession>A0A8R2JL86</accession>
<name>A0A8R2JL86_ACYPI</name>
<dbReference type="GeneID" id="115033269"/>
<dbReference type="RefSeq" id="XP_029341413.1">
    <property type="nucleotide sequence ID" value="XM_029485553.1"/>
</dbReference>
<organism evidence="1 2">
    <name type="scientific">Acyrthosiphon pisum</name>
    <name type="common">Pea aphid</name>
    <dbReference type="NCBI Taxonomy" id="7029"/>
    <lineage>
        <taxon>Eukaryota</taxon>
        <taxon>Metazoa</taxon>
        <taxon>Ecdysozoa</taxon>
        <taxon>Arthropoda</taxon>
        <taxon>Hexapoda</taxon>
        <taxon>Insecta</taxon>
        <taxon>Pterygota</taxon>
        <taxon>Neoptera</taxon>
        <taxon>Paraneoptera</taxon>
        <taxon>Hemiptera</taxon>
        <taxon>Sternorrhyncha</taxon>
        <taxon>Aphidomorpha</taxon>
        <taxon>Aphidoidea</taxon>
        <taxon>Aphididae</taxon>
        <taxon>Macrosiphini</taxon>
        <taxon>Acyrthosiphon</taxon>
    </lineage>
</organism>
<reference evidence="2" key="1">
    <citation type="submission" date="2010-06" db="EMBL/GenBank/DDBJ databases">
        <authorList>
            <person name="Jiang H."/>
            <person name="Abraham K."/>
            <person name="Ali S."/>
            <person name="Alsbrooks S.L."/>
            <person name="Anim B.N."/>
            <person name="Anosike U.S."/>
            <person name="Attaway T."/>
            <person name="Bandaranaike D.P."/>
            <person name="Battles P.K."/>
            <person name="Bell S.N."/>
            <person name="Bell A.V."/>
            <person name="Beltran B."/>
            <person name="Bickham C."/>
            <person name="Bustamante Y."/>
            <person name="Caleb T."/>
            <person name="Canada A."/>
            <person name="Cardenas V."/>
            <person name="Carter K."/>
            <person name="Chacko J."/>
            <person name="Chandrabose M.N."/>
            <person name="Chavez D."/>
            <person name="Chavez A."/>
            <person name="Chen L."/>
            <person name="Chu H.-S."/>
            <person name="Claassen K.J."/>
            <person name="Cockrell R."/>
            <person name="Collins M."/>
            <person name="Cooper J.A."/>
            <person name="Cree A."/>
            <person name="Curry S.M."/>
            <person name="Da Y."/>
            <person name="Dao M.D."/>
            <person name="Das B."/>
            <person name="Davila M.-L."/>
            <person name="Davy-Carroll L."/>
            <person name="Denson S."/>
            <person name="Dinh H."/>
            <person name="Ebong V.E."/>
            <person name="Edwards J.R."/>
            <person name="Egan A."/>
            <person name="El-Daye J."/>
            <person name="Escobedo L."/>
            <person name="Fernandez S."/>
            <person name="Fernando P.R."/>
            <person name="Flagg N."/>
            <person name="Forbes L.D."/>
            <person name="Fowler R.G."/>
            <person name="Fu Q."/>
            <person name="Gabisi R.A."/>
            <person name="Ganer J."/>
            <person name="Garbino Pronczuk A."/>
            <person name="Garcia R.M."/>
            <person name="Garner T."/>
            <person name="Garrett T.E."/>
            <person name="Gonzalez D.A."/>
            <person name="Hamid H."/>
            <person name="Hawkins E.S."/>
            <person name="Hirani K."/>
            <person name="Hogues M.E."/>
            <person name="Hollins B."/>
            <person name="Hsiao C.-H."/>
            <person name="Jabil R."/>
            <person name="James M.L."/>
            <person name="Jhangiani S.N."/>
            <person name="Johnson B."/>
            <person name="Johnson Q."/>
            <person name="Joshi V."/>
            <person name="Kalu J.B."/>
            <person name="Kam C."/>
            <person name="Kashfia A."/>
            <person name="Keebler J."/>
            <person name="Kisamo H."/>
            <person name="Kovar C.L."/>
            <person name="Lago L.A."/>
            <person name="Lai C.-Y."/>
            <person name="Laidlaw J."/>
            <person name="Lara F."/>
            <person name="Le T.-K."/>
            <person name="Lee S.L."/>
            <person name="Legall F.H."/>
            <person name="Lemon S.J."/>
            <person name="Lewis L.R."/>
            <person name="Li B."/>
            <person name="Liu Y."/>
            <person name="Liu Y.-S."/>
            <person name="Lopez J."/>
            <person name="Lozado R.J."/>
            <person name="Lu J."/>
            <person name="Madu R.C."/>
            <person name="Maheshwari M."/>
            <person name="Maheshwari R."/>
            <person name="Malloy K."/>
            <person name="Martinez E."/>
            <person name="Mathew T."/>
            <person name="Mercado I.C."/>
            <person name="Mercado C."/>
            <person name="Meyer B."/>
            <person name="Montgomery K."/>
            <person name="Morgan M.B."/>
            <person name="Munidasa M."/>
            <person name="Nazareth L.V."/>
            <person name="Nelson J."/>
            <person name="Ng B.M."/>
            <person name="Nguyen N.B."/>
            <person name="Nguyen P.Q."/>
            <person name="Nguyen T."/>
            <person name="Obregon M."/>
            <person name="Okwuonu G.O."/>
            <person name="Onwere C.G."/>
            <person name="Orozco G."/>
            <person name="Parra A."/>
            <person name="Patel S."/>
            <person name="Patil S."/>
            <person name="Perez A."/>
            <person name="Perez Y."/>
            <person name="Pham C."/>
            <person name="Primus E.L."/>
            <person name="Pu L.-L."/>
            <person name="Puazo M."/>
            <person name="Qin X."/>
            <person name="Quiroz J.B."/>
            <person name="Reese J."/>
            <person name="Richards S."/>
            <person name="Rives C.M."/>
            <person name="Robberts R."/>
            <person name="Ruiz S.J."/>
            <person name="Ruiz M.J."/>
            <person name="Santibanez J."/>
            <person name="Schneider B.W."/>
            <person name="Sisson I."/>
            <person name="Smith M."/>
            <person name="Sodergren E."/>
            <person name="Song X.-Z."/>
            <person name="Song B.B."/>
            <person name="Summersgill H."/>
            <person name="Thelus R."/>
            <person name="Thornton R.D."/>
            <person name="Trejos Z.Y."/>
            <person name="Usmani K."/>
            <person name="Vattathil S."/>
            <person name="Villasana D."/>
            <person name="Walker D.L."/>
            <person name="Wang S."/>
            <person name="Wang K."/>
            <person name="White C.S."/>
            <person name="Williams A.C."/>
            <person name="Williamson J."/>
            <person name="Wilson K."/>
            <person name="Woghiren I.O."/>
            <person name="Woodworth J.R."/>
            <person name="Worley K.C."/>
            <person name="Wright R.A."/>
            <person name="Wu W."/>
            <person name="Young L."/>
            <person name="Zhang L."/>
            <person name="Zhang J."/>
            <person name="Zhu Y."/>
            <person name="Muzny D.M."/>
            <person name="Weinstock G."/>
            <person name="Gibbs R.A."/>
        </authorList>
    </citation>
    <scope>NUCLEOTIDE SEQUENCE [LARGE SCALE GENOMIC DNA]</scope>
    <source>
        <strain evidence="2">LSR1</strain>
    </source>
</reference>
<dbReference type="EnsemblMetazoa" id="XM_029485553.1">
    <property type="protein sequence ID" value="XP_029341413.1"/>
    <property type="gene ID" value="LOC115033269"/>
</dbReference>
<protein>
    <submittedName>
        <fullName evidence="1">Uncharacterized protein</fullName>
    </submittedName>
</protein>
<evidence type="ECO:0000313" key="1">
    <source>
        <dbReference type="EnsemblMetazoa" id="XP_029341413.1"/>
    </source>
</evidence>